<protein>
    <submittedName>
        <fullName evidence="2">Uu.00g073030.m01.CDS01</fullName>
    </submittedName>
</protein>
<evidence type="ECO:0000313" key="2">
    <source>
        <dbReference type="EMBL" id="CAJ2511678.1"/>
    </source>
</evidence>
<evidence type="ECO:0000256" key="1">
    <source>
        <dbReference type="SAM" id="MobiDB-lite"/>
    </source>
</evidence>
<comment type="caution">
    <text evidence="2">The sequence shown here is derived from an EMBL/GenBank/DDBJ whole genome shotgun (WGS) entry which is preliminary data.</text>
</comment>
<reference evidence="2" key="1">
    <citation type="submission" date="2023-10" db="EMBL/GenBank/DDBJ databases">
        <authorList>
            <person name="Hackl T."/>
        </authorList>
    </citation>
    <scope>NUCLEOTIDE SEQUENCE</scope>
</reference>
<evidence type="ECO:0000313" key="3">
    <source>
        <dbReference type="Proteomes" id="UP001295740"/>
    </source>
</evidence>
<accession>A0AAI8VV89</accession>
<dbReference type="AlphaFoldDB" id="A0AAI8VV89"/>
<feature type="region of interest" description="Disordered" evidence="1">
    <location>
        <begin position="466"/>
        <end position="487"/>
    </location>
</feature>
<keyword evidence="3" id="KW-1185">Reference proteome</keyword>
<feature type="compositionally biased region" description="Polar residues" evidence="1">
    <location>
        <begin position="478"/>
        <end position="487"/>
    </location>
</feature>
<dbReference type="EMBL" id="CAUWAG010000018">
    <property type="protein sequence ID" value="CAJ2511678.1"/>
    <property type="molecule type" value="Genomic_DNA"/>
</dbReference>
<sequence>MDDSSGAPDGESSSDPSTRVRLPEVVTIASNGDIILDVTFENSKDTVVAARRALPKLASQEPQPVPKARVRLAFRVDLGVLKGQSKYFEKLLGDARFRETKDILSAFAALSVRNIKPSTADAQELPWVKIHDDDEATHYANRDGAFADLLRILHGQEVATKVVSMPFVSTLAVLADRFDCTGAISKYISTGLKFKWPVTSRKPVRDEVSSMSRNNENILRQKILVSWLLNQPGKFQAATRELIMNGSCRWRSFNEEEDESSDATWWYLQDGLEQELQYRRHGVLNTIASVQRHFMSLYASRTQQCKLGYDSSAACDSYQLGEMFKFLTKKNLMFLVDFSPGSYDTITDTALLQVDAVLSTLRQCPSYQIDKNHTNCGLRTKMLPVLDFIQGLLSANSVPISRGAWKGNRRATAWMPSDGEDAKTQDEGEPFRYTRSLAGDQRLRFENAMGADKFAKDVFTAPSWDWTADDQGQEGLRFSSTPKWSWR</sequence>
<dbReference type="Proteomes" id="UP001295740">
    <property type="component" value="Unassembled WGS sequence"/>
</dbReference>
<organism evidence="2 3">
    <name type="scientific">Anthostomella pinea</name>
    <dbReference type="NCBI Taxonomy" id="933095"/>
    <lineage>
        <taxon>Eukaryota</taxon>
        <taxon>Fungi</taxon>
        <taxon>Dikarya</taxon>
        <taxon>Ascomycota</taxon>
        <taxon>Pezizomycotina</taxon>
        <taxon>Sordariomycetes</taxon>
        <taxon>Xylariomycetidae</taxon>
        <taxon>Xylariales</taxon>
        <taxon>Xylariaceae</taxon>
        <taxon>Anthostomella</taxon>
    </lineage>
</organism>
<name>A0AAI8VV89_9PEZI</name>
<feature type="region of interest" description="Disordered" evidence="1">
    <location>
        <begin position="1"/>
        <end position="22"/>
    </location>
</feature>
<gene>
    <name evidence="2" type="ORF">KHLLAP_LOCUS12146</name>
</gene>
<proteinExistence type="predicted"/>